<organism evidence="1">
    <name type="scientific">Arion vulgaris</name>
    <dbReference type="NCBI Taxonomy" id="1028688"/>
    <lineage>
        <taxon>Eukaryota</taxon>
        <taxon>Metazoa</taxon>
        <taxon>Spiralia</taxon>
        <taxon>Lophotrochozoa</taxon>
        <taxon>Mollusca</taxon>
        <taxon>Gastropoda</taxon>
        <taxon>Heterobranchia</taxon>
        <taxon>Euthyneura</taxon>
        <taxon>Panpulmonata</taxon>
        <taxon>Eupulmonata</taxon>
        <taxon>Stylommatophora</taxon>
        <taxon>Helicina</taxon>
        <taxon>Arionoidea</taxon>
        <taxon>Arionidae</taxon>
        <taxon>Arion</taxon>
    </lineage>
</organism>
<evidence type="ECO:0000313" key="1">
    <source>
        <dbReference type="EMBL" id="CEK88333.1"/>
    </source>
</evidence>
<proteinExistence type="predicted"/>
<dbReference type="EMBL" id="HACG01041468">
    <property type="protein sequence ID" value="CEK88333.1"/>
    <property type="molecule type" value="Transcribed_RNA"/>
</dbReference>
<feature type="non-terminal residue" evidence="1">
    <location>
        <position position="62"/>
    </location>
</feature>
<dbReference type="AlphaFoldDB" id="A0A0B7B5M7"/>
<accession>A0A0B7B5M7</accession>
<name>A0A0B7B5M7_9EUPU</name>
<reference evidence="1" key="1">
    <citation type="submission" date="2014-12" db="EMBL/GenBank/DDBJ databases">
        <title>Insight into the proteome of Arion vulgaris.</title>
        <authorList>
            <person name="Aradska J."/>
            <person name="Bulat T."/>
            <person name="Smidak R."/>
            <person name="Sarate P."/>
            <person name="Gangsoo J."/>
            <person name="Sialana F."/>
            <person name="Bilban M."/>
            <person name="Lubec G."/>
        </authorList>
    </citation>
    <scope>NUCLEOTIDE SEQUENCE</scope>
    <source>
        <tissue evidence="1">Skin</tissue>
    </source>
</reference>
<protein>
    <submittedName>
        <fullName evidence="1">Uncharacterized protein</fullName>
    </submittedName>
</protein>
<gene>
    <name evidence="1" type="primary">ORF164694</name>
</gene>
<sequence length="62" mass="7371">MDWSYMSYASKGTGKDSCLINSGWGEKALDVQRKHGEEWWKECSLLWETINRKTGEWQQWKS</sequence>